<reference evidence="3 4" key="1">
    <citation type="submission" date="2014-11" db="EMBL/GenBank/DDBJ databases">
        <authorList>
            <person name="Zhu J."/>
            <person name="Qi W."/>
            <person name="Song R."/>
        </authorList>
    </citation>
    <scope>NUCLEOTIDE SEQUENCE [LARGE SCALE GENOMIC DNA]</scope>
</reference>
<evidence type="ECO:0000313" key="3">
    <source>
        <dbReference type="EMBL" id="CEM34461.1"/>
    </source>
</evidence>
<evidence type="ECO:0000313" key="4">
    <source>
        <dbReference type="Proteomes" id="UP000041254"/>
    </source>
</evidence>
<organism evidence="3 4">
    <name type="scientific">Vitrella brassicaformis (strain CCMP3155)</name>
    <dbReference type="NCBI Taxonomy" id="1169540"/>
    <lineage>
        <taxon>Eukaryota</taxon>
        <taxon>Sar</taxon>
        <taxon>Alveolata</taxon>
        <taxon>Colpodellida</taxon>
        <taxon>Vitrellaceae</taxon>
        <taxon>Vitrella</taxon>
    </lineage>
</organism>
<keyword evidence="4" id="KW-1185">Reference proteome</keyword>
<feature type="region of interest" description="Disordered" evidence="2">
    <location>
        <begin position="315"/>
        <end position="342"/>
    </location>
</feature>
<feature type="region of interest" description="Disordered" evidence="2">
    <location>
        <begin position="246"/>
        <end position="302"/>
    </location>
</feature>
<feature type="region of interest" description="Disordered" evidence="2">
    <location>
        <begin position="105"/>
        <end position="130"/>
    </location>
</feature>
<name>A0A0G4GV09_VITBC</name>
<keyword evidence="1" id="KW-0175">Coiled coil</keyword>
<sequence length="779" mass="86045">MENEHENEATDKREAAQPHCNVNAKRHPPPDDTPGQRDTVHILSRALYQPRVPKAARGRGGTQRRVDDSVRYPPKRPISVPATHEPSSLEMIEGESGGIAAAVRSLRPRTAPGQVRRDSRQQRKSPPEDITSLHALYGQRVAQLQRLLKSAERRIHMLEHTNRLLIEVTVDKRRLKETPTVAAVEESRESEDTIRREKGRLVAMGGKFLKQLHSMRQDLEHMRMSVISQLWAQKTLLNEASEKAEQICAQHQRRPRSRREDRLSRPASRKGQQAETRTEAAPQPADATVAPLPPSPKPPIADSRITTVCVIRQAPQQHTDAPSSHETSLTLPSFTPSPHRPSTPLRFTDLPHSRRLSPTVSVITSPLLRTPRPVVPEADRAIVRSLGGGMIECVARGGFTRRVYGPFDAVYTEEGGIADTIIDQIGACPAAKTLTVATLASDDKTTASCVSRVLSRLIADDSSHPVDVSIFLVQTKNGGGGVAGSVTDVLASYLGPDEVTRGERRHSRGLFASTEHEHEKRVGTVLQARLRERARKRDEPYVRVRAATNDDVKRLRRILRHLATQRTKEGPRSPSDSPRPFSTERPHLRQSTTRDAFTVSSTTSRGRTKEETPTHDSCLVVALYLSHADAPALTPSGAQGSQSVVFVDFPKAASPAIHALALACQETNDPGERETHNGSMFFPQPPPPAPLKARRSRLTLFLHHTFDAFSPSSRFVFALPLSPSSTDAATSQRRLAALAAIGQRQRVVPNRGGATFRRSTMLAECRHPCTMNWVRTPDS</sequence>
<dbReference type="VEuPathDB" id="CryptoDB:Vbra_10393"/>
<feature type="compositionally biased region" description="Basic and acidic residues" evidence="2">
    <location>
        <begin position="28"/>
        <end position="40"/>
    </location>
</feature>
<feature type="compositionally biased region" description="Polar residues" evidence="2">
    <location>
        <begin position="315"/>
        <end position="336"/>
    </location>
</feature>
<gene>
    <name evidence="3" type="ORF">Vbra_10393</name>
</gene>
<evidence type="ECO:0000256" key="1">
    <source>
        <dbReference type="SAM" id="Coils"/>
    </source>
</evidence>
<accession>A0A0G4GV09</accession>
<dbReference type="InParanoid" id="A0A0G4GV09"/>
<feature type="compositionally biased region" description="Basic and acidic residues" evidence="2">
    <location>
        <begin position="115"/>
        <end position="127"/>
    </location>
</feature>
<dbReference type="AlphaFoldDB" id="A0A0G4GV09"/>
<feature type="coiled-coil region" evidence="1">
    <location>
        <begin position="134"/>
        <end position="161"/>
    </location>
</feature>
<feature type="compositionally biased region" description="Basic and acidic residues" evidence="2">
    <location>
        <begin position="1"/>
        <end position="16"/>
    </location>
</feature>
<feature type="compositionally biased region" description="Low complexity" evidence="2">
    <location>
        <begin position="572"/>
        <end position="581"/>
    </location>
</feature>
<proteinExistence type="predicted"/>
<dbReference type="EMBL" id="CDMY01000821">
    <property type="protein sequence ID" value="CEM34461.1"/>
    <property type="molecule type" value="Genomic_DNA"/>
</dbReference>
<protein>
    <submittedName>
        <fullName evidence="3">Uncharacterized protein</fullName>
    </submittedName>
</protein>
<evidence type="ECO:0000256" key="2">
    <source>
        <dbReference type="SAM" id="MobiDB-lite"/>
    </source>
</evidence>
<feature type="region of interest" description="Disordered" evidence="2">
    <location>
        <begin position="562"/>
        <end position="613"/>
    </location>
</feature>
<dbReference type="Proteomes" id="UP000041254">
    <property type="component" value="Unassembled WGS sequence"/>
</dbReference>
<feature type="region of interest" description="Disordered" evidence="2">
    <location>
        <begin position="1"/>
        <end position="85"/>
    </location>
</feature>
<feature type="compositionally biased region" description="Polar residues" evidence="2">
    <location>
        <begin position="589"/>
        <end position="605"/>
    </location>
</feature>